<dbReference type="InterPro" id="IPR041664">
    <property type="entry name" value="AAA_16"/>
</dbReference>
<dbReference type="Proteomes" id="UP001063368">
    <property type="component" value="Chromosome"/>
</dbReference>
<dbReference type="Pfam" id="PF13191">
    <property type="entry name" value="AAA_16"/>
    <property type="match status" value="1"/>
</dbReference>
<dbReference type="SUPFAM" id="SSF52540">
    <property type="entry name" value="P-loop containing nucleoside triphosphate hydrolases"/>
    <property type="match status" value="1"/>
</dbReference>
<dbReference type="Gene3D" id="1.10.10.10">
    <property type="entry name" value="Winged helix-like DNA-binding domain superfamily/Winged helix DNA-binding domain"/>
    <property type="match status" value="1"/>
</dbReference>
<dbReference type="SUPFAM" id="SSF46894">
    <property type="entry name" value="C-terminal effector domain of the bipartite response regulators"/>
    <property type="match status" value="1"/>
</dbReference>
<dbReference type="CDD" id="cd06170">
    <property type="entry name" value="LuxR_C_like"/>
    <property type="match status" value="1"/>
</dbReference>
<protein>
    <submittedName>
        <fullName evidence="4">LuxR C-terminal-related transcriptional regulator</fullName>
    </submittedName>
</protein>
<keyword evidence="5" id="KW-1185">Reference proteome</keyword>
<dbReference type="EMBL" id="CP106856">
    <property type="protein sequence ID" value="UYB37028.1"/>
    <property type="molecule type" value="Genomic_DNA"/>
</dbReference>
<dbReference type="InterPro" id="IPR027417">
    <property type="entry name" value="P-loop_NTPase"/>
</dbReference>
<gene>
    <name evidence="4" type="ORF">N9A08_05050</name>
</gene>
<dbReference type="RefSeq" id="WP_263128594.1">
    <property type="nucleotide sequence ID" value="NZ_CP106856.1"/>
</dbReference>
<accession>A0ABY6FUX6</accession>
<evidence type="ECO:0000313" key="5">
    <source>
        <dbReference type="Proteomes" id="UP001063368"/>
    </source>
</evidence>
<keyword evidence="2" id="KW-0067">ATP-binding</keyword>
<dbReference type="InterPro" id="IPR036388">
    <property type="entry name" value="WH-like_DNA-bd_sf"/>
</dbReference>
<evidence type="ECO:0000256" key="2">
    <source>
        <dbReference type="ARBA" id="ARBA00022840"/>
    </source>
</evidence>
<name>A0ABY6FUX6_9MICC</name>
<dbReference type="PROSITE" id="PS00622">
    <property type="entry name" value="HTH_LUXR_1"/>
    <property type="match status" value="1"/>
</dbReference>
<dbReference type="PANTHER" id="PTHR16305:SF28">
    <property type="entry name" value="GUANYLATE CYCLASE DOMAIN-CONTAINING PROTEIN"/>
    <property type="match status" value="1"/>
</dbReference>
<feature type="domain" description="HTH luxR-type" evidence="3">
    <location>
        <begin position="832"/>
        <end position="897"/>
    </location>
</feature>
<reference evidence="4" key="1">
    <citation type="submission" date="2022-09" db="EMBL/GenBank/DDBJ databases">
        <authorList>
            <person name="Li D."/>
            <person name="Cheng J."/>
            <person name="Li Y."/>
        </authorList>
    </citation>
    <scope>NUCLEOTIDE SEQUENCE</scope>
    <source>
        <strain evidence="4">DL</strain>
    </source>
</reference>
<keyword evidence="1" id="KW-0547">Nucleotide-binding</keyword>
<dbReference type="PRINTS" id="PR00038">
    <property type="entry name" value="HTHLUXR"/>
</dbReference>
<evidence type="ECO:0000259" key="3">
    <source>
        <dbReference type="PROSITE" id="PS50043"/>
    </source>
</evidence>
<dbReference type="InterPro" id="IPR016032">
    <property type="entry name" value="Sig_transdc_resp-reg_C-effctor"/>
</dbReference>
<organism evidence="4 5">
    <name type="scientific">Arthrobacter koreensis</name>
    <dbReference type="NCBI Taxonomy" id="199136"/>
    <lineage>
        <taxon>Bacteria</taxon>
        <taxon>Bacillati</taxon>
        <taxon>Actinomycetota</taxon>
        <taxon>Actinomycetes</taxon>
        <taxon>Micrococcales</taxon>
        <taxon>Micrococcaceae</taxon>
        <taxon>Arthrobacter</taxon>
    </lineage>
</organism>
<dbReference type="PROSITE" id="PS50043">
    <property type="entry name" value="HTH_LUXR_2"/>
    <property type="match status" value="1"/>
</dbReference>
<dbReference type="InterPro" id="IPR000792">
    <property type="entry name" value="Tscrpt_reg_LuxR_C"/>
</dbReference>
<sequence length="906" mass="97317">MNHQASAAPEMLRSAEAEQVSNHLLDPMLRGAIVMAPEGMGKSALAEEVLRRLEGIVTPYRIHSSPVLARIPYGALTPFMERALAGDMDSPLMVLRNIRRFFRVRAEAGDAPALLVVEDAHHLDEASSHVLVQLAMSGELRLLVLSRARSTNLQELLSLARDGLLSRLNLQPLTQQAIHRLCVRELGGTVLRASSGVLARVSGGNPLYAKALLDGARRRGELLESNGSWYLRALSPGLEPTVQDLAKRLLMSRTDAQRAVLEAVALATAIPRPILTAFGDPASVQALIDEGYLAPVPEAADQLQLAQPLHTHAIRSLVPPVRSMEIRRQLMHSGGPAGGPYRDTLHAAWALDCGEAPKDTDLLQAARTANADGDSELALRLAQAVQPGPLGGRSRIEAAVAQLMLGNIADARAGLEDALAAAADAETLDLAVLASAQLAACSESAGKRLRNLARKWAERESLLQDHGSPRTDWVAAGQSVLALWARIADGDLLVPGESQATTRDLLDADTANPGRTAGQHELRALGYSLVCEAYTAAGAIQDALQAAGKAQRELELDPNSQSGVRAAVWVRRAFALLHGGNFAELEELLAGQLRAEPASLLAYGGSIGVLEGALEIHQGRFRKGLRRLKPAIGALRSKDPERLLPYAMSVAGYAAVVVDDDSPAARFAAELRGLGYSGPKGLQLAARAFAAAALAPQSSEEPPPAQVRSLAEEARALGQFAAEKDILELALAVGDLKQSKRLMDLTGFFEGGEAAALHAYAAAVAADNPERMVAAADEAVRRRKYLVAVECMGHAIRYYGAHNNLRRQRALIQQLRRRREELAGVTVAYLSPSVHQVRLTRREHEIVELLLEGAGSKDIATKFTLSQRTVEGHIYRIYVKLGISKRTELEAVYRALEAEPEAQRVP</sequence>
<evidence type="ECO:0000313" key="4">
    <source>
        <dbReference type="EMBL" id="UYB37028.1"/>
    </source>
</evidence>
<proteinExistence type="predicted"/>
<evidence type="ECO:0000256" key="1">
    <source>
        <dbReference type="ARBA" id="ARBA00022741"/>
    </source>
</evidence>
<dbReference type="SMART" id="SM00421">
    <property type="entry name" value="HTH_LUXR"/>
    <property type="match status" value="1"/>
</dbReference>
<dbReference type="Pfam" id="PF00196">
    <property type="entry name" value="GerE"/>
    <property type="match status" value="1"/>
</dbReference>
<dbReference type="PANTHER" id="PTHR16305">
    <property type="entry name" value="TESTICULAR SOLUBLE ADENYLYL CYCLASE"/>
    <property type="match status" value="1"/>
</dbReference>